<dbReference type="EMBL" id="JAEDAE010000001">
    <property type="protein sequence ID" value="MBH8557351.1"/>
    <property type="molecule type" value="Genomic_DNA"/>
</dbReference>
<dbReference type="RefSeq" id="WP_198068800.1">
    <property type="nucleotide sequence ID" value="NZ_JAEDAD010000003.1"/>
</dbReference>
<gene>
    <name evidence="2" type="ORF">I7X13_04790</name>
</gene>
<reference evidence="2 3" key="1">
    <citation type="submission" date="2020-12" db="EMBL/GenBank/DDBJ databases">
        <title>Hymenobacter sp.</title>
        <authorList>
            <person name="Kim M.K."/>
        </authorList>
    </citation>
    <scope>NUCLEOTIDE SEQUENCE [LARGE SCALE GENOMIC DNA]</scope>
    <source>
        <strain evidence="2 3">BT442</strain>
    </source>
</reference>
<dbReference type="Pfam" id="PF14292">
    <property type="entry name" value="SusE"/>
    <property type="match status" value="1"/>
</dbReference>
<protein>
    <submittedName>
        <fullName evidence="2">SusE domain-containing protein</fullName>
    </submittedName>
</protein>
<dbReference type="InterPro" id="IPR025970">
    <property type="entry name" value="SusE"/>
</dbReference>
<sequence length="264" mass="27570">MKNWFLNFATGAAVLLAVGSCKKDESQAVLGANAAPQLTASATTATINRNDTSPAVTYSWKAADFNYPAAVTYTLQFAKAGTNFANTADYNVGNALSKSFNQTELNDVYNSLDCTLTSVPTALDVRVKSSVGDAAAAQMSGVKSITATPYLAVTLPTETWGLVGPAADGWPGATATDRMLTYDCKVRAFTITTNLQPGPFLFRMDKAWATKLGGPAGDFTKGVALSTSGADLNWVKAAGTYTIKLEVNHNASGGVVDGKVTITP</sequence>
<evidence type="ECO:0000259" key="1">
    <source>
        <dbReference type="Pfam" id="PF14292"/>
    </source>
</evidence>
<comment type="caution">
    <text evidence="2">The sequence shown here is derived from an EMBL/GenBank/DDBJ whole genome shotgun (WGS) entry which is preliminary data.</text>
</comment>
<keyword evidence="3" id="KW-1185">Reference proteome</keyword>
<organism evidence="2 3">
    <name type="scientific">Hymenobacter negativus</name>
    <dbReference type="NCBI Taxonomy" id="2795026"/>
    <lineage>
        <taxon>Bacteria</taxon>
        <taxon>Pseudomonadati</taxon>
        <taxon>Bacteroidota</taxon>
        <taxon>Cytophagia</taxon>
        <taxon>Cytophagales</taxon>
        <taxon>Hymenobacteraceae</taxon>
        <taxon>Hymenobacter</taxon>
    </lineage>
</organism>
<evidence type="ECO:0000313" key="2">
    <source>
        <dbReference type="EMBL" id="MBH8557351.1"/>
    </source>
</evidence>
<feature type="domain" description="SusE outer membrane protein" evidence="1">
    <location>
        <begin position="23"/>
        <end position="128"/>
    </location>
</feature>
<accession>A0ABS0Q523</accession>
<dbReference type="PROSITE" id="PS51257">
    <property type="entry name" value="PROKAR_LIPOPROTEIN"/>
    <property type="match status" value="1"/>
</dbReference>
<dbReference type="Gene3D" id="2.60.40.3620">
    <property type="match status" value="1"/>
</dbReference>
<proteinExistence type="predicted"/>
<name>A0ABS0Q523_9BACT</name>
<evidence type="ECO:0000313" key="3">
    <source>
        <dbReference type="Proteomes" id="UP000625631"/>
    </source>
</evidence>
<dbReference type="Proteomes" id="UP000625631">
    <property type="component" value="Unassembled WGS sequence"/>
</dbReference>